<dbReference type="AlphaFoldDB" id="A0A8C7WT54"/>
<organism evidence="2 3">
    <name type="scientific">Oryzias sinensis</name>
    <name type="common">Chinese medaka</name>
    <dbReference type="NCBI Taxonomy" id="183150"/>
    <lineage>
        <taxon>Eukaryota</taxon>
        <taxon>Metazoa</taxon>
        <taxon>Chordata</taxon>
        <taxon>Craniata</taxon>
        <taxon>Vertebrata</taxon>
        <taxon>Euteleostomi</taxon>
        <taxon>Actinopterygii</taxon>
        <taxon>Neopterygii</taxon>
        <taxon>Teleostei</taxon>
        <taxon>Neoteleostei</taxon>
        <taxon>Acanthomorphata</taxon>
        <taxon>Ovalentaria</taxon>
        <taxon>Atherinomorphae</taxon>
        <taxon>Beloniformes</taxon>
        <taxon>Adrianichthyidae</taxon>
        <taxon>Oryziinae</taxon>
        <taxon>Oryzias</taxon>
    </lineage>
</organism>
<dbReference type="Gene3D" id="2.60.40.10">
    <property type="entry name" value="Immunoglobulins"/>
    <property type="match status" value="1"/>
</dbReference>
<keyword evidence="3" id="KW-1185">Reference proteome</keyword>
<keyword evidence="1" id="KW-0472">Membrane</keyword>
<evidence type="ECO:0000256" key="1">
    <source>
        <dbReference type="SAM" id="Phobius"/>
    </source>
</evidence>
<reference evidence="2" key="1">
    <citation type="submission" date="2025-08" db="UniProtKB">
        <authorList>
            <consortium name="Ensembl"/>
        </authorList>
    </citation>
    <scope>IDENTIFICATION</scope>
</reference>
<feature type="transmembrane region" description="Helical" evidence="1">
    <location>
        <begin position="20"/>
        <end position="42"/>
    </location>
</feature>
<protein>
    <recommendedName>
        <fullName evidence="4">Immunoglobulin V-set domain-containing protein</fullName>
    </recommendedName>
</protein>
<accession>A0A8C7WT54</accession>
<evidence type="ECO:0008006" key="4">
    <source>
        <dbReference type="Google" id="ProtNLM"/>
    </source>
</evidence>
<keyword evidence="1" id="KW-0812">Transmembrane</keyword>
<dbReference type="Proteomes" id="UP000694383">
    <property type="component" value="Unplaced"/>
</dbReference>
<sequence length="135" mass="15478">MKLDFFSPKFLHILSCRLYYLLLIKLSLLKNFLILSICYGALGGTVSLQLMDDFSQIHKYDLKFKTDSVLSGGKNGLTGNKMKDRSSFFPYNGTFWIHNLSRNDSGEYKLTTFDSNGKMAELHTLHLLVQGKCFY</sequence>
<name>A0A8C7WT54_9TELE</name>
<dbReference type="Ensembl" id="ENSOSIT00000003200.1">
    <property type="protein sequence ID" value="ENSOSIP00000002977.1"/>
    <property type="gene ID" value="ENSOSIG00000001912.1"/>
</dbReference>
<dbReference type="InterPro" id="IPR036179">
    <property type="entry name" value="Ig-like_dom_sf"/>
</dbReference>
<keyword evidence="1" id="KW-1133">Transmembrane helix</keyword>
<evidence type="ECO:0000313" key="3">
    <source>
        <dbReference type="Proteomes" id="UP000694383"/>
    </source>
</evidence>
<evidence type="ECO:0000313" key="2">
    <source>
        <dbReference type="Ensembl" id="ENSOSIP00000002977.1"/>
    </source>
</evidence>
<dbReference type="SUPFAM" id="SSF48726">
    <property type="entry name" value="Immunoglobulin"/>
    <property type="match status" value="1"/>
</dbReference>
<dbReference type="GeneTree" id="ENSGT01030000234806"/>
<dbReference type="InterPro" id="IPR013783">
    <property type="entry name" value="Ig-like_fold"/>
</dbReference>
<proteinExistence type="predicted"/>
<reference evidence="2" key="2">
    <citation type="submission" date="2025-09" db="UniProtKB">
        <authorList>
            <consortium name="Ensembl"/>
        </authorList>
    </citation>
    <scope>IDENTIFICATION</scope>
</reference>